<keyword evidence="3" id="KW-1185">Reference proteome</keyword>
<name>A0A016U627_9BILA</name>
<proteinExistence type="predicted"/>
<evidence type="ECO:0000313" key="3">
    <source>
        <dbReference type="Proteomes" id="UP000024635"/>
    </source>
</evidence>
<organism evidence="2 3">
    <name type="scientific">Ancylostoma ceylanicum</name>
    <dbReference type="NCBI Taxonomy" id="53326"/>
    <lineage>
        <taxon>Eukaryota</taxon>
        <taxon>Metazoa</taxon>
        <taxon>Ecdysozoa</taxon>
        <taxon>Nematoda</taxon>
        <taxon>Chromadorea</taxon>
        <taxon>Rhabditida</taxon>
        <taxon>Rhabditina</taxon>
        <taxon>Rhabditomorpha</taxon>
        <taxon>Strongyloidea</taxon>
        <taxon>Ancylostomatidae</taxon>
        <taxon>Ancylostomatinae</taxon>
        <taxon>Ancylostoma</taxon>
    </lineage>
</organism>
<comment type="caution">
    <text evidence="2">The sequence shown here is derived from an EMBL/GenBank/DDBJ whole genome shotgun (WGS) entry which is preliminary data.</text>
</comment>
<accession>A0A016U627</accession>
<feature type="chain" id="PRO_5012542618" evidence="1">
    <location>
        <begin position="16"/>
        <end position="99"/>
    </location>
</feature>
<dbReference type="AlphaFoldDB" id="A0A016U627"/>
<dbReference type="EMBL" id="JARK01001390">
    <property type="protein sequence ID" value="EYC10590.1"/>
    <property type="molecule type" value="Genomic_DNA"/>
</dbReference>
<feature type="signal peptide" evidence="1">
    <location>
        <begin position="1"/>
        <end position="15"/>
    </location>
</feature>
<dbReference type="Proteomes" id="UP000024635">
    <property type="component" value="Unassembled WGS sequence"/>
</dbReference>
<keyword evidence="1" id="KW-0732">Signal</keyword>
<sequence length="99" mass="11067">MRTLLFVLHLVFVNGQQYVSLPFAIKPADLLTDTTAVVIADEVPPSAFPELEDYTRCKVASVFSSRFCVDWYMKLVAGWIFTEKLETPIGENAITGIPI</sequence>
<reference evidence="3" key="1">
    <citation type="journal article" date="2015" name="Nat. Genet.">
        <title>The genome and transcriptome of the zoonotic hookworm Ancylostoma ceylanicum identify infection-specific gene families.</title>
        <authorList>
            <person name="Schwarz E.M."/>
            <person name="Hu Y."/>
            <person name="Antoshechkin I."/>
            <person name="Miller M.M."/>
            <person name="Sternberg P.W."/>
            <person name="Aroian R.V."/>
        </authorList>
    </citation>
    <scope>NUCLEOTIDE SEQUENCE</scope>
    <source>
        <strain evidence="3">HY135</strain>
    </source>
</reference>
<protein>
    <submittedName>
        <fullName evidence="2">Uncharacterized protein</fullName>
    </submittedName>
</protein>
<gene>
    <name evidence="2" type="primary">Acey_s0054.g2446</name>
    <name evidence="2" type="ORF">Y032_0054g2446</name>
</gene>
<evidence type="ECO:0000256" key="1">
    <source>
        <dbReference type="SAM" id="SignalP"/>
    </source>
</evidence>
<evidence type="ECO:0000313" key="2">
    <source>
        <dbReference type="EMBL" id="EYC10590.1"/>
    </source>
</evidence>